<dbReference type="Proteomes" id="UP000242715">
    <property type="component" value="Unassembled WGS sequence"/>
</dbReference>
<feature type="region of interest" description="Disordered" evidence="2">
    <location>
        <begin position="18"/>
        <end position="38"/>
    </location>
</feature>
<organism evidence="3 4">
    <name type="scientific">Trifolium subterraneum</name>
    <name type="common">Subterranean clover</name>
    <dbReference type="NCBI Taxonomy" id="3900"/>
    <lineage>
        <taxon>Eukaryota</taxon>
        <taxon>Viridiplantae</taxon>
        <taxon>Streptophyta</taxon>
        <taxon>Embryophyta</taxon>
        <taxon>Tracheophyta</taxon>
        <taxon>Spermatophyta</taxon>
        <taxon>Magnoliopsida</taxon>
        <taxon>eudicotyledons</taxon>
        <taxon>Gunneridae</taxon>
        <taxon>Pentapetalae</taxon>
        <taxon>rosids</taxon>
        <taxon>fabids</taxon>
        <taxon>Fabales</taxon>
        <taxon>Fabaceae</taxon>
        <taxon>Papilionoideae</taxon>
        <taxon>50 kb inversion clade</taxon>
        <taxon>NPAAA clade</taxon>
        <taxon>Hologalegina</taxon>
        <taxon>IRL clade</taxon>
        <taxon>Trifolieae</taxon>
        <taxon>Trifolium</taxon>
    </lineage>
</organism>
<gene>
    <name evidence="3" type="ORF">TSUD_266330</name>
</gene>
<dbReference type="AlphaFoldDB" id="A0A2Z6N1A3"/>
<protein>
    <submittedName>
        <fullName evidence="3">Uncharacterized protein</fullName>
    </submittedName>
</protein>
<keyword evidence="1" id="KW-0175">Coiled coil</keyword>
<evidence type="ECO:0000313" key="4">
    <source>
        <dbReference type="Proteomes" id="UP000242715"/>
    </source>
</evidence>
<evidence type="ECO:0000256" key="1">
    <source>
        <dbReference type="SAM" id="Coils"/>
    </source>
</evidence>
<feature type="compositionally biased region" description="Polar residues" evidence="2">
    <location>
        <begin position="18"/>
        <end position="35"/>
    </location>
</feature>
<feature type="region of interest" description="Disordered" evidence="2">
    <location>
        <begin position="51"/>
        <end position="129"/>
    </location>
</feature>
<dbReference type="EMBL" id="DF973723">
    <property type="protein sequence ID" value="GAU38594.1"/>
    <property type="molecule type" value="Genomic_DNA"/>
</dbReference>
<reference evidence="4" key="1">
    <citation type="journal article" date="2017" name="Front. Plant Sci.">
        <title>Climate Clever Clovers: New Paradigm to Reduce the Environmental Footprint of Ruminants by Breeding Low Methanogenic Forages Utilizing Haplotype Variation.</title>
        <authorList>
            <person name="Kaur P."/>
            <person name="Appels R."/>
            <person name="Bayer P.E."/>
            <person name="Keeble-Gagnere G."/>
            <person name="Wang J."/>
            <person name="Hirakawa H."/>
            <person name="Shirasawa K."/>
            <person name="Vercoe P."/>
            <person name="Stefanova K."/>
            <person name="Durmic Z."/>
            <person name="Nichols P."/>
            <person name="Revell C."/>
            <person name="Isobe S.N."/>
            <person name="Edwards D."/>
            <person name="Erskine W."/>
        </authorList>
    </citation>
    <scope>NUCLEOTIDE SEQUENCE [LARGE SCALE GENOMIC DNA]</scope>
    <source>
        <strain evidence="4">cv. Daliak</strain>
    </source>
</reference>
<accession>A0A2Z6N1A3</accession>
<proteinExistence type="predicted"/>
<name>A0A2Z6N1A3_TRISU</name>
<feature type="coiled-coil region" evidence="1">
    <location>
        <begin position="300"/>
        <end position="348"/>
    </location>
</feature>
<feature type="compositionally biased region" description="Acidic residues" evidence="2">
    <location>
        <begin position="101"/>
        <end position="110"/>
    </location>
</feature>
<sequence length="407" mass="45101">MVGLRVLERSVEETHLSSETTVSVGQQISQVQPLRTSDLPEVVTSFGSCVSGSVKSQTRPKYDPSLPKETSPILSYTDPPQEKEGENQSESRGYSPHHLENDEDNQDITDSESSHASSSPKETMNETEFPSAIQDDHEVPITGIQISNVAIPPNIPIDDELQTGLAAFNIDLENNATAAIESFLSSLGYSSDPIVSTSQCGASSQLTTTVESLVQELRSLAFDGPPFDSLSSILALDQSLDSFKQKLRIHQHLLPASQLEGFTTVLTNLEDIVNTYRGYEQERTLKEHSESEVAKFAIAMNESKNKFNKYQSLISDCENRDKEIITKVEALKREIKGLEMEQGNLNVKKESAIEKMNSEKRVLHSQAASLTAHQSQLRASRDKLSTLDNNLQQCKATYARFKEHPPF</sequence>
<evidence type="ECO:0000256" key="2">
    <source>
        <dbReference type="SAM" id="MobiDB-lite"/>
    </source>
</evidence>
<keyword evidence="4" id="KW-1185">Reference proteome</keyword>
<evidence type="ECO:0000313" key="3">
    <source>
        <dbReference type="EMBL" id="GAU38594.1"/>
    </source>
</evidence>